<dbReference type="Pfam" id="PF13416">
    <property type="entry name" value="SBP_bac_8"/>
    <property type="match status" value="1"/>
</dbReference>
<evidence type="ECO:0000256" key="4">
    <source>
        <dbReference type="SAM" id="SignalP"/>
    </source>
</evidence>
<keyword evidence="3 4" id="KW-0732">Signal</keyword>
<dbReference type="PROSITE" id="PS51257">
    <property type="entry name" value="PROKAR_LIPOPROTEIN"/>
    <property type="match status" value="1"/>
</dbReference>
<organism evidence="5 6">
    <name type="scientific">Acetivibrio clariflavus (strain DSM 19732 / NBRC 101661 / EBR45)</name>
    <name type="common">Clostridium clariflavum</name>
    <dbReference type="NCBI Taxonomy" id="720554"/>
    <lineage>
        <taxon>Bacteria</taxon>
        <taxon>Bacillati</taxon>
        <taxon>Bacillota</taxon>
        <taxon>Clostridia</taxon>
        <taxon>Eubacteriales</taxon>
        <taxon>Oscillospiraceae</taxon>
        <taxon>Acetivibrio</taxon>
    </lineage>
</organism>
<sequence length="458" mass="50409" precursor="true">MLKKVITFFLILSFLFSFAACKKETKEPEPPVLPNSSKQPQEKAISGGYSGNIKIWIMPNSSSPEQDLLNVCKPFLNANPELTITTTVVDWGAAWRKLTAAATTGDAPDIAQLGTSWVGAISYMDALEDLTHHIDWSKFQESVLDTTGLLGSDKKTAVPWFAETRVIFYRKDACERAGVNPETDFATWDKFKEALRKLNNIEIDGVRLPALGMPGKNDWNVLHNFAPWIYGAGGEFTSEDGKEVKINSPEALQGIKFYSELALEGLMDRASLEKSTNDVEAAFANGAYAVSILGPWNIATLEKNKNDGVNDLIDKIGVALIPEGPAGRKAFLGGSTISVFKSSKNKEASIALCDYLSDKEAQIAYAKITGNLPTNKEAYEDPSISDHKFLKVFKEQMKYAKAYPSIASWGPAENYLKEGLTKIWDNVMGINGAYDYEVTKKAVDEIAEKINSVIEETE</sequence>
<dbReference type="eggNOG" id="COG2182">
    <property type="taxonomic scope" value="Bacteria"/>
</dbReference>
<dbReference type="EMBL" id="CP003065">
    <property type="protein sequence ID" value="AEV69080.1"/>
    <property type="molecule type" value="Genomic_DNA"/>
</dbReference>
<feature type="chain" id="PRO_5005682253" evidence="4">
    <location>
        <begin position="20"/>
        <end position="458"/>
    </location>
</feature>
<reference evidence="6" key="1">
    <citation type="submission" date="2011-12" db="EMBL/GenBank/DDBJ databases">
        <title>Complete sequence of Clostridium clariflavum DSM 19732.</title>
        <authorList>
            <consortium name="US DOE Joint Genome Institute"/>
            <person name="Lucas S."/>
            <person name="Han J."/>
            <person name="Lapidus A."/>
            <person name="Cheng J.-F."/>
            <person name="Goodwin L."/>
            <person name="Pitluck S."/>
            <person name="Peters L."/>
            <person name="Teshima H."/>
            <person name="Detter J.C."/>
            <person name="Han C."/>
            <person name="Tapia R."/>
            <person name="Land M."/>
            <person name="Hauser L."/>
            <person name="Kyrpides N."/>
            <person name="Ivanova N."/>
            <person name="Pagani I."/>
            <person name="Kitzmiller T."/>
            <person name="Lynd L."/>
            <person name="Izquierdo J."/>
            <person name="Woyke T."/>
        </authorList>
    </citation>
    <scope>NUCLEOTIDE SEQUENCE [LARGE SCALE GENOMIC DNA]</scope>
    <source>
        <strain evidence="6">DSM 19732 / NBRC 101661 / EBR45</strain>
    </source>
</reference>
<dbReference type="GO" id="GO:0055052">
    <property type="term" value="C:ATP-binding cassette (ABC) transporter complex, substrate-binding subunit-containing"/>
    <property type="evidence" value="ECO:0007669"/>
    <property type="project" value="TreeGrafter"/>
</dbReference>
<dbReference type="GO" id="GO:0015768">
    <property type="term" value="P:maltose transport"/>
    <property type="evidence" value="ECO:0007669"/>
    <property type="project" value="TreeGrafter"/>
</dbReference>
<proteinExistence type="inferred from homology"/>
<keyword evidence="2" id="KW-0813">Transport</keyword>
<feature type="signal peptide" evidence="4">
    <location>
        <begin position="1"/>
        <end position="19"/>
    </location>
</feature>
<dbReference type="GO" id="GO:1901982">
    <property type="term" value="F:maltose binding"/>
    <property type="evidence" value="ECO:0007669"/>
    <property type="project" value="TreeGrafter"/>
</dbReference>
<accession>G8LZZ0</accession>
<dbReference type="RefSeq" id="WP_014255645.1">
    <property type="nucleotide sequence ID" value="NC_016627.1"/>
</dbReference>
<dbReference type="CDD" id="cd14747">
    <property type="entry name" value="PBP2_MalE"/>
    <property type="match status" value="1"/>
</dbReference>
<dbReference type="Gene3D" id="3.40.190.10">
    <property type="entry name" value="Periplasmic binding protein-like II"/>
    <property type="match status" value="2"/>
</dbReference>
<protein>
    <submittedName>
        <fullName evidence="5">ABC-type sugar transport system, periplasmic component</fullName>
    </submittedName>
</protein>
<gene>
    <name evidence="5" type="ordered locus">Clocl_2510</name>
</gene>
<dbReference type="SUPFAM" id="SSF53850">
    <property type="entry name" value="Periplasmic binding protein-like II"/>
    <property type="match status" value="1"/>
</dbReference>
<comment type="similarity">
    <text evidence="1">Belongs to the bacterial solute-binding protein 1 family.</text>
</comment>
<name>G8LZZ0_ACECE</name>
<dbReference type="InterPro" id="IPR006059">
    <property type="entry name" value="SBP"/>
</dbReference>
<dbReference type="KEGG" id="ccl:Clocl_2510"/>
<evidence type="ECO:0000313" key="6">
    <source>
        <dbReference type="Proteomes" id="UP000005435"/>
    </source>
</evidence>
<dbReference type="Proteomes" id="UP000005435">
    <property type="component" value="Chromosome"/>
</dbReference>
<evidence type="ECO:0000256" key="1">
    <source>
        <dbReference type="ARBA" id="ARBA00008520"/>
    </source>
</evidence>
<keyword evidence="6" id="KW-1185">Reference proteome</keyword>
<dbReference type="PANTHER" id="PTHR30061:SF50">
    <property type="entry name" value="MALTOSE_MALTODEXTRIN-BINDING PERIPLASMIC PROTEIN"/>
    <property type="match status" value="1"/>
</dbReference>
<dbReference type="PANTHER" id="PTHR30061">
    <property type="entry name" value="MALTOSE-BINDING PERIPLASMIC PROTEIN"/>
    <property type="match status" value="1"/>
</dbReference>
<dbReference type="OrthoDB" id="9808332at2"/>
<dbReference type="GO" id="GO:0042956">
    <property type="term" value="P:maltodextrin transmembrane transport"/>
    <property type="evidence" value="ECO:0007669"/>
    <property type="project" value="TreeGrafter"/>
</dbReference>
<dbReference type="HOGENOM" id="CLU_031285_10_1_9"/>
<evidence type="ECO:0000256" key="3">
    <source>
        <dbReference type="ARBA" id="ARBA00022729"/>
    </source>
</evidence>
<dbReference type="AlphaFoldDB" id="G8LZZ0"/>
<keyword evidence="5" id="KW-0762">Sugar transport</keyword>
<evidence type="ECO:0000313" key="5">
    <source>
        <dbReference type="EMBL" id="AEV69080.1"/>
    </source>
</evidence>
<reference evidence="5 6" key="2">
    <citation type="journal article" date="2012" name="Stand. Genomic Sci.">
        <title>Complete Genome Sequence of Clostridium clariflavum DSM 19732.</title>
        <authorList>
            <person name="Izquierdo J.A."/>
            <person name="Goodwin L."/>
            <person name="Davenport K.W."/>
            <person name="Teshima H."/>
            <person name="Bruce D."/>
            <person name="Detter C."/>
            <person name="Tapia R."/>
            <person name="Han S."/>
            <person name="Land M."/>
            <person name="Hauser L."/>
            <person name="Jeffries C.D."/>
            <person name="Han J."/>
            <person name="Pitluck S."/>
            <person name="Nolan M."/>
            <person name="Chen A."/>
            <person name="Huntemann M."/>
            <person name="Mavromatis K."/>
            <person name="Mikhailova N."/>
            <person name="Liolios K."/>
            <person name="Woyke T."/>
            <person name="Lynd L.R."/>
        </authorList>
    </citation>
    <scope>NUCLEOTIDE SEQUENCE [LARGE SCALE GENOMIC DNA]</scope>
    <source>
        <strain evidence="6">DSM 19732 / NBRC 101661 / EBR45</strain>
    </source>
</reference>
<evidence type="ECO:0000256" key="2">
    <source>
        <dbReference type="ARBA" id="ARBA00022448"/>
    </source>
</evidence>
<dbReference type="STRING" id="720554.Clocl_2510"/>